<sequence length="347" mass="37229">MLALTHCAISAAVVGFTLSSIDPAVLAVAVAASQIPDIDTSNSSIGQIFWPISCWIEKRYPHRSVTHSFVFTAALSVISIALWWKYQIDMKVAIALPFGHLVACFSDTFTKAGVQLFWPSPLMCVCGLNPKRRLATGGPGEYWVLAGAVAAIMLNVALHNSGGLSQFTAESLGLRSGIVETYQKNAATNKVWANVEGTFIADSSDASGKYFIVSQVGNEFVLLNRSGIYQTGATHQIDARKLTTEVGISAQQQVLPLTFVEEEILPKLVSIAQSHPKALILINGSLTIDSPEEVSIAPKPGQLEVAKLSANQLVFNYCPLSQIIGKLSFQFGSGNVQLKIITPAPKL</sequence>
<keyword evidence="1" id="KW-0472">Membrane</keyword>
<name>A0ABU8YKL7_9CYAN</name>
<dbReference type="InterPro" id="IPR007404">
    <property type="entry name" value="YdjM-like"/>
</dbReference>
<dbReference type="Proteomes" id="UP001384579">
    <property type="component" value="Unassembled WGS sequence"/>
</dbReference>
<dbReference type="PANTHER" id="PTHR35531">
    <property type="entry name" value="INNER MEMBRANE PROTEIN YBCI-RELATED"/>
    <property type="match status" value="1"/>
</dbReference>
<feature type="transmembrane region" description="Helical" evidence="1">
    <location>
        <begin position="65"/>
        <end position="84"/>
    </location>
</feature>
<dbReference type="PANTHER" id="PTHR35531:SF1">
    <property type="entry name" value="INNER MEMBRANE PROTEIN YBCI-RELATED"/>
    <property type="match status" value="1"/>
</dbReference>
<comment type="caution">
    <text evidence="2">The sequence shown here is derived from an EMBL/GenBank/DDBJ whole genome shotgun (WGS) entry which is preliminary data.</text>
</comment>
<protein>
    <submittedName>
        <fullName evidence="2">Metal-dependent hydrolase</fullName>
    </submittedName>
</protein>
<reference evidence="2 3" key="1">
    <citation type="journal article" date="2020" name="Harmful Algae">
        <title>Molecular and morphological characterization of a novel dihydroanatoxin-a producing Microcoleus species (cyanobacteria) from the Russian River, California, USA.</title>
        <authorList>
            <person name="Conklin K.Y."/>
            <person name="Stancheva R."/>
            <person name="Otten T.G."/>
            <person name="Fadness R."/>
            <person name="Boyer G.L."/>
            <person name="Read B."/>
            <person name="Zhang X."/>
            <person name="Sheath R.G."/>
        </authorList>
    </citation>
    <scope>NUCLEOTIDE SEQUENCE [LARGE SCALE GENOMIC DNA]</scope>
    <source>
        <strain evidence="2 3">PTRS2</strain>
    </source>
</reference>
<keyword evidence="3" id="KW-1185">Reference proteome</keyword>
<dbReference type="EMBL" id="JBBLXS010000075">
    <property type="protein sequence ID" value="MEK0184816.1"/>
    <property type="molecule type" value="Genomic_DNA"/>
</dbReference>
<organism evidence="2 3">
    <name type="scientific">Microcoleus anatoxicus PTRS2</name>
    <dbReference type="NCBI Taxonomy" id="2705321"/>
    <lineage>
        <taxon>Bacteria</taxon>
        <taxon>Bacillati</taxon>
        <taxon>Cyanobacteriota</taxon>
        <taxon>Cyanophyceae</taxon>
        <taxon>Oscillatoriophycideae</taxon>
        <taxon>Oscillatoriales</taxon>
        <taxon>Microcoleaceae</taxon>
        <taxon>Microcoleus</taxon>
        <taxon>Microcoleus anatoxicus</taxon>
    </lineage>
</organism>
<proteinExistence type="predicted"/>
<evidence type="ECO:0000313" key="2">
    <source>
        <dbReference type="EMBL" id="MEK0184816.1"/>
    </source>
</evidence>
<gene>
    <name evidence="2" type="ORF">WMG39_08085</name>
</gene>
<dbReference type="GO" id="GO:0016787">
    <property type="term" value="F:hydrolase activity"/>
    <property type="evidence" value="ECO:0007669"/>
    <property type="project" value="UniProtKB-KW"/>
</dbReference>
<evidence type="ECO:0000313" key="3">
    <source>
        <dbReference type="Proteomes" id="UP001384579"/>
    </source>
</evidence>
<keyword evidence="1" id="KW-0812">Transmembrane</keyword>
<feature type="transmembrane region" description="Helical" evidence="1">
    <location>
        <begin position="140"/>
        <end position="158"/>
    </location>
</feature>
<keyword evidence="1" id="KW-1133">Transmembrane helix</keyword>
<keyword evidence="2" id="KW-0378">Hydrolase</keyword>
<dbReference type="Pfam" id="PF04307">
    <property type="entry name" value="YdjM"/>
    <property type="match status" value="1"/>
</dbReference>
<evidence type="ECO:0000256" key="1">
    <source>
        <dbReference type="SAM" id="Phobius"/>
    </source>
</evidence>
<dbReference type="RefSeq" id="WP_340541366.1">
    <property type="nucleotide sequence ID" value="NZ_JBBLXS010000075.1"/>
</dbReference>
<accession>A0ABU8YKL7</accession>